<dbReference type="Proteomes" id="UP000199663">
    <property type="component" value="Unassembled WGS sequence"/>
</dbReference>
<gene>
    <name evidence="1" type="ORF">SAMN05444412_12526</name>
</gene>
<sequence length="132" mass="15441">MKNIVFLLILQGFLAVSCTERSSKDDLTLVYLESILKKPPLISQRYIILSDYSCLPCREAIYQEIEDKSSQDVYIILALRNKAVLEDRFHETILEKRFYLDSLEINKKMGFFVSQAIRVYHDGDGWVNEQIE</sequence>
<dbReference type="RefSeq" id="WP_019600511.1">
    <property type="nucleotide sequence ID" value="NZ_FNQC01000025.1"/>
</dbReference>
<dbReference type="PROSITE" id="PS51257">
    <property type="entry name" value="PROKAR_LIPOPROTEIN"/>
    <property type="match status" value="1"/>
</dbReference>
<proteinExistence type="predicted"/>
<dbReference type="EMBL" id="FNQC01000025">
    <property type="protein sequence ID" value="SDZ56419.1"/>
    <property type="molecule type" value="Genomic_DNA"/>
</dbReference>
<name>A0A1H3U4H3_9BACT</name>
<comment type="caution">
    <text evidence="1">The sequence shown here is derived from an EMBL/GenBank/DDBJ whole genome shotgun (WGS) entry which is preliminary data.</text>
</comment>
<organism evidence="1 2">
    <name type="scientific">Rhodonellum ikkaensis</name>
    <dbReference type="NCBI Taxonomy" id="336829"/>
    <lineage>
        <taxon>Bacteria</taxon>
        <taxon>Pseudomonadati</taxon>
        <taxon>Bacteroidota</taxon>
        <taxon>Cytophagia</taxon>
        <taxon>Cytophagales</taxon>
        <taxon>Cytophagaceae</taxon>
        <taxon>Rhodonellum</taxon>
    </lineage>
</organism>
<keyword evidence="2" id="KW-1185">Reference proteome</keyword>
<evidence type="ECO:0000313" key="1">
    <source>
        <dbReference type="EMBL" id="SDZ56419.1"/>
    </source>
</evidence>
<reference evidence="1 2" key="1">
    <citation type="submission" date="2016-10" db="EMBL/GenBank/DDBJ databases">
        <authorList>
            <person name="Varghese N."/>
            <person name="Submissions S."/>
        </authorList>
    </citation>
    <scope>NUCLEOTIDE SEQUENCE [LARGE SCALE GENOMIC DNA]</scope>
    <source>
        <strain evidence="1 2">DSM 17997</strain>
    </source>
</reference>
<protein>
    <recommendedName>
        <fullName evidence="3">Lipoprotein</fullName>
    </recommendedName>
</protein>
<evidence type="ECO:0000313" key="2">
    <source>
        <dbReference type="Proteomes" id="UP000199663"/>
    </source>
</evidence>
<evidence type="ECO:0008006" key="3">
    <source>
        <dbReference type="Google" id="ProtNLM"/>
    </source>
</evidence>
<accession>A0A1H3U4H3</accession>